<gene>
    <name evidence="8" type="ORF">CGI_10017635</name>
</gene>
<evidence type="ECO:0000256" key="2">
    <source>
        <dbReference type="ARBA" id="ARBA00010782"/>
    </source>
</evidence>
<dbReference type="PROSITE" id="PS50833">
    <property type="entry name" value="BRIX"/>
    <property type="match status" value="1"/>
</dbReference>
<dbReference type="GO" id="GO:0019843">
    <property type="term" value="F:rRNA binding"/>
    <property type="evidence" value="ECO:0007669"/>
    <property type="project" value="UniProtKB-UniRule"/>
</dbReference>
<dbReference type="FunCoup" id="K1R2N7">
    <property type="interactions" value="1154"/>
</dbReference>
<evidence type="ECO:0000256" key="3">
    <source>
        <dbReference type="ARBA" id="ARBA00020387"/>
    </source>
</evidence>
<feature type="compositionally biased region" description="Basic and acidic residues" evidence="7">
    <location>
        <begin position="1"/>
        <end position="14"/>
    </location>
</feature>
<feature type="region of interest" description="Disordered" evidence="7">
    <location>
        <begin position="1"/>
        <end position="28"/>
    </location>
</feature>
<evidence type="ECO:0000313" key="8">
    <source>
        <dbReference type="EMBL" id="EKC37814.1"/>
    </source>
</evidence>
<dbReference type="GO" id="GO:0000463">
    <property type="term" value="P:maturation of LSU-rRNA from tricistronic rRNA transcript (SSU-rRNA, 5.8S rRNA, LSU-rRNA)"/>
    <property type="evidence" value="ECO:0007669"/>
    <property type="project" value="TreeGrafter"/>
</dbReference>
<feature type="compositionally biased region" description="Basic residues" evidence="7">
    <location>
        <begin position="311"/>
        <end position="320"/>
    </location>
</feature>
<feature type="compositionally biased region" description="Basic residues" evidence="7">
    <location>
        <begin position="251"/>
        <end position="265"/>
    </location>
</feature>
<evidence type="ECO:0000256" key="1">
    <source>
        <dbReference type="ARBA" id="ARBA00004604"/>
    </source>
</evidence>
<proteinExistence type="inferred from homology"/>
<evidence type="ECO:0000256" key="7">
    <source>
        <dbReference type="SAM" id="MobiDB-lite"/>
    </source>
</evidence>
<dbReference type="InParanoid" id="K1R2N7"/>
<feature type="compositionally biased region" description="Basic residues" evidence="7">
    <location>
        <begin position="290"/>
        <end position="302"/>
    </location>
</feature>
<dbReference type="InterPro" id="IPR007109">
    <property type="entry name" value="Brix"/>
</dbReference>
<reference evidence="8" key="1">
    <citation type="journal article" date="2012" name="Nature">
        <title>The oyster genome reveals stress adaptation and complexity of shell formation.</title>
        <authorList>
            <person name="Zhang G."/>
            <person name="Fang X."/>
            <person name="Guo X."/>
            <person name="Li L."/>
            <person name="Luo R."/>
            <person name="Xu F."/>
            <person name="Yang P."/>
            <person name="Zhang L."/>
            <person name="Wang X."/>
            <person name="Qi H."/>
            <person name="Xiong Z."/>
            <person name="Que H."/>
            <person name="Xie Y."/>
            <person name="Holland P.W."/>
            <person name="Paps J."/>
            <person name="Zhu Y."/>
            <person name="Wu F."/>
            <person name="Chen Y."/>
            <person name="Wang J."/>
            <person name="Peng C."/>
            <person name="Meng J."/>
            <person name="Yang L."/>
            <person name="Liu J."/>
            <person name="Wen B."/>
            <person name="Zhang N."/>
            <person name="Huang Z."/>
            <person name="Zhu Q."/>
            <person name="Feng Y."/>
            <person name="Mount A."/>
            <person name="Hedgecock D."/>
            <person name="Xu Z."/>
            <person name="Liu Y."/>
            <person name="Domazet-Loso T."/>
            <person name="Du Y."/>
            <person name="Sun X."/>
            <person name="Zhang S."/>
            <person name="Liu B."/>
            <person name="Cheng P."/>
            <person name="Jiang X."/>
            <person name="Li J."/>
            <person name="Fan D."/>
            <person name="Wang W."/>
            <person name="Fu W."/>
            <person name="Wang T."/>
            <person name="Wang B."/>
            <person name="Zhang J."/>
            <person name="Peng Z."/>
            <person name="Li Y."/>
            <person name="Li N."/>
            <person name="Wang J."/>
            <person name="Chen M."/>
            <person name="He Y."/>
            <person name="Tan F."/>
            <person name="Song X."/>
            <person name="Zheng Q."/>
            <person name="Huang R."/>
            <person name="Yang H."/>
            <person name="Du X."/>
            <person name="Chen L."/>
            <person name="Yang M."/>
            <person name="Gaffney P.M."/>
            <person name="Wang S."/>
            <person name="Luo L."/>
            <person name="She Z."/>
            <person name="Ming Y."/>
            <person name="Huang W."/>
            <person name="Zhang S."/>
            <person name="Huang B."/>
            <person name="Zhang Y."/>
            <person name="Qu T."/>
            <person name="Ni P."/>
            <person name="Miao G."/>
            <person name="Wang J."/>
            <person name="Wang Q."/>
            <person name="Steinberg C.E."/>
            <person name="Wang H."/>
            <person name="Li N."/>
            <person name="Qian L."/>
            <person name="Zhang G."/>
            <person name="Li Y."/>
            <person name="Yang H."/>
            <person name="Liu X."/>
            <person name="Wang J."/>
            <person name="Yin Y."/>
            <person name="Wang J."/>
        </authorList>
    </citation>
    <scope>NUCLEOTIDE SEQUENCE [LARGE SCALE GENOMIC DNA]</scope>
    <source>
        <strain evidence="8">05x7-T-G4-1.051#20</strain>
    </source>
</reference>
<dbReference type="GO" id="GO:0000027">
    <property type="term" value="P:ribosomal large subunit assembly"/>
    <property type="evidence" value="ECO:0007669"/>
    <property type="project" value="InterPro"/>
</dbReference>
<comment type="subcellular location">
    <subcellularLocation>
        <location evidence="1 6">Nucleus</location>
        <location evidence="1 6">Nucleolus</location>
    </subcellularLocation>
</comment>
<keyword evidence="4 6" id="KW-0539">Nucleus</keyword>
<comment type="similarity">
    <text evidence="2 6">Belongs to the RPF2 family.</text>
</comment>
<dbReference type="AlphaFoldDB" id="K1R2N7"/>
<feature type="region of interest" description="Disordered" evidence="7">
    <location>
        <begin position="251"/>
        <end position="320"/>
    </location>
</feature>
<protein>
    <recommendedName>
        <fullName evidence="3 6">Ribosome production factor 2 homolog</fullName>
    </recommendedName>
    <alternativeName>
        <fullName evidence="5 6">Ribosome biogenesis protein RPF2 homolog</fullName>
    </alternativeName>
</protein>
<evidence type="ECO:0000256" key="6">
    <source>
        <dbReference type="RuleBase" id="RU367086"/>
    </source>
</evidence>
<dbReference type="PANTHER" id="PTHR12728:SF0">
    <property type="entry name" value="RIBOSOME PRODUCTION FACTOR 2 HOMOLOG"/>
    <property type="match status" value="1"/>
</dbReference>
<dbReference type="Pfam" id="PF04427">
    <property type="entry name" value="Brix"/>
    <property type="match status" value="1"/>
</dbReference>
<sequence length="320" mass="36605">MHDVADRNDRDAIGKVKPNRKPKTQQGKRFLEKREPKVVENDKQAMFIKGGNTSSVVSQALKELYVLKKQNSVTYKRKNILRPFEDETPLEFFAKKTDASLFMFGSHNKKRPNNLVLGRFFDFHILDMIELGIDKFVSQAEFPGGKCPEGTKPCLMFAGETFEQDVEYQRLKNLLIDFFRGPVVSQVRLAGLEHVIMVTATEGKILIRNYRVLLKKSGSRTPRIELEEIGPSLDLTLRRVKLASDDLYKRSLKQPKTVKPRKKKNVSHDAFGSKLGNIHMQKQSLDKLQTRKMKGLKAQKRKSQSEARQSSAKRSKGVDT</sequence>
<dbReference type="HOGENOM" id="CLU_049783_1_1_1"/>
<evidence type="ECO:0000256" key="5">
    <source>
        <dbReference type="ARBA" id="ARBA00030889"/>
    </source>
</evidence>
<dbReference type="EMBL" id="JH818674">
    <property type="protein sequence ID" value="EKC37814.1"/>
    <property type="molecule type" value="Genomic_DNA"/>
</dbReference>
<dbReference type="PANTHER" id="PTHR12728">
    <property type="entry name" value="BRIX DOMAIN CONTAINING PROTEIN"/>
    <property type="match status" value="1"/>
</dbReference>
<accession>K1R2N7</accession>
<organism evidence="8">
    <name type="scientific">Magallana gigas</name>
    <name type="common">Pacific oyster</name>
    <name type="synonym">Crassostrea gigas</name>
    <dbReference type="NCBI Taxonomy" id="29159"/>
    <lineage>
        <taxon>Eukaryota</taxon>
        <taxon>Metazoa</taxon>
        <taxon>Spiralia</taxon>
        <taxon>Lophotrochozoa</taxon>
        <taxon>Mollusca</taxon>
        <taxon>Bivalvia</taxon>
        <taxon>Autobranchia</taxon>
        <taxon>Pteriomorphia</taxon>
        <taxon>Ostreida</taxon>
        <taxon>Ostreoidea</taxon>
        <taxon>Ostreidae</taxon>
        <taxon>Magallana</taxon>
    </lineage>
</organism>
<dbReference type="SMART" id="SM00879">
    <property type="entry name" value="Brix"/>
    <property type="match status" value="1"/>
</dbReference>
<evidence type="ECO:0000256" key="4">
    <source>
        <dbReference type="ARBA" id="ARBA00023242"/>
    </source>
</evidence>
<name>K1R2N7_MAGGI</name>
<dbReference type="GO" id="GO:0005730">
    <property type="term" value="C:nucleolus"/>
    <property type="evidence" value="ECO:0007669"/>
    <property type="project" value="UniProtKB-SubCell"/>
</dbReference>
<dbReference type="InterPro" id="IPR039770">
    <property type="entry name" value="Rpf2"/>
</dbReference>